<dbReference type="NCBIfam" id="NF047646">
    <property type="entry name" value="REP_Tyr_transpos"/>
    <property type="match status" value="1"/>
</dbReference>
<dbReference type="PANTHER" id="PTHR36966">
    <property type="entry name" value="REP-ASSOCIATED TYROSINE TRANSPOSASE"/>
    <property type="match status" value="1"/>
</dbReference>
<dbReference type="GO" id="GO:0043565">
    <property type="term" value="F:sequence-specific DNA binding"/>
    <property type="evidence" value="ECO:0007669"/>
    <property type="project" value="TreeGrafter"/>
</dbReference>
<dbReference type="Gene3D" id="3.30.70.1290">
    <property type="entry name" value="Transposase IS200-like"/>
    <property type="match status" value="1"/>
</dbReference>
<organism evidence="2 3">
    <name type="scientific">Adhaeribacter swui</name>
    <dbReference type="NCBI Taxonomy" id="2086471"/>
    <lineage>
        <taxon>Bacteria</taxon>
        <taxon>Pseudomonadati</taxon>
        <taxon>Bacteroidota</taxon>
        <taxon>Cytophagia</taxon>
        <taxon>Cytophagales</taxon>
        <taxon>Hymenobacteraceae</taxon>
        <taxon>Adhaeribacter</taxon>
    </lineage>
</organism>
<sequence>MSRAYKTYEGGLFFVTLTVVGWIDVFTRSAYCDTLVKNLKFCQEQKGLQLYAYCIMSSHVHLIAAAETGTLSDILRDFKSYTAKQLLQLIQDNPQESRREWLLYLFRHFARKNNYNIEFQFWQHHNHPIDLNTNELIGQKLHYIHQNPVQAGIVTNEQSFVYSSANPLSPLQMQVI</sequence>
<protein>
    <submittedName>
        <fullName evidence="2">Transposase</fullName>
    </submittedName>
</protein>
<dbReference type="Pfam" id="PF01797">
    <property type="entry name" value="Y1_Tnp"/>
    <property type="match status" value="1"/>
</dbReference>
<gene>
    <name evidence="2" type="ORF">HUW51_08445</name>
</gene>
<reference evidence="2 3" key="1">
    <citation type="journal article" date="2018" name="Int. J. Syst. Evol. Microbiol.">
        <title>Adhaeribacter swui sp. nov., isolated from wet mud.</title>
        <authorList>
            <person name="Kim D.U."/>
            <person name="Kim K.W."/>
            <person name="Kang M.S."/>
            <person name="Kim J.Y."/>
            <person name="Jang J.H."/>
            <person name="Kim M.K."/>
        </authorList>
    </citation>
    <scope>NUCLEOTIDE SEQUENCE [LARGE SCALE GENOMIC DNA]</scope>
    <source>
        <strain evidence="2 3">KCTC 52873</strain>
    </source>
</reference>
<name>A0A7G7G6H5_9BACT</name>
<dbReference type="Proteomes" id="UP000515237">
    <property type="component" value="Chromosome"/>
</dbReference>
<keyword evidence="3" id="KW-1185">Reference proteome</keyword>
<feature type="domain" description="Transposase IS200-like" evidence="1">
    <location>
        <begin position="8"/>
        <end position="147"/>
    </location>
</feature>
<dbReference type="InterPro" id="IPR036515">
    <property type="entry name" value="Transposase_17_sf"/>
</dbReference>
<dbReference type="GO" id="GO:0004803">
    <property type="term" value="F:transposase activity"/>
    <property type="evidence" value="ECO:0007669"/>
    <property type="project" value="InterPro"/>
</dbReference>
<dbReference type="InterPro" id="IPR002686">
    <property type="entry name" value="Transposase_17"/>
</dbReference>
<proteinExistence type="predicted"/>
<evidence type="ECO:0000313" key="3">
    <source>
        <dbReference type="Proteomes" id="UP000515237"/>
    </source>
</evidence>
<dbReference type="KEGG" id="aswu:HUW51_08445"/>
<evidence type="ECO:0000313" key="2">
    <source>
        <dbReference type="EMBL" id="QNF32759.1"/>
    </source>
</evidence>
<dbReference type="InterPro" id="IPR052715">
    <property type="entry name" value="RAYT_transposase"/>
</dbReference>
<dbReference type="PANTHER" id="PTHR36966:SF1">
    <property type="entry name" value="REP-ASSOCIATED TYROSINE TRANSPOSASE"/>
    <property type="match status" value="1"/>
</dbReference>
<dbReference type="GO" id="GO:0006313">
    <property type="term" value="P:DNA transposition"/>
    <property type="evidence" value="ECO:0007669"/>
    <property type="project" value="InterPro"/>
</dbReference>
<dbReference type="RefSeq" id="WP_185273537.1">
    <property type="nucleotide sequence ID" value="NZ_CP055156.1"/>
</dbReference>
<dbReference type="SMART" id="SM01321">
    <property type="entry name" value="Y1_Tnp"/>
    <property type="match status" value="1"/>
</dbReference>
<dbReference type="SUPFAM" id="SSF143422">
    <property type="entry name" value="Transposase IS200-like"/>
    <property type="match status" value="1"/>
</dbReference>
<dbReference type="AlphaFoldDB" id="A0A7G7G6H5"/>
<evidence type="ECO:0000259" key="1">
    <source>
        <dbReference type="SMART" id="SM01321"/>
    </source>
</evidence>
<dbReference type="EMBL" id="CP055156">
    <property type="protein sequence ID" value="QNF32759.1"/>
    <property type="molecule type" value="Genomic_DNA"/>
</dbReference>
<accession>A0A7G7G6H5</accession>